<dbReference type="InterPro" id="IPR052374">
    <property type="entry name" value="SERAC1"/>
</dbReference>
<sequence>MSSRLCLPTPWGCVVRRSIGTLLAALSVAILPAAELQAQSIRVFEWNRGNSTVGILLLHGLGGCAVPTGSDAKTWCSGGATDSFRNAATSASWPAIMSADARPLLSTALPGTPSKPLLMRDLGVWGVDYSAATTALCTNFSIPQLAQTIQGQLASSGFFDRYESVIIVAHSMGGLLIKQMIQNWVIKDDPVRHRIIGVMLLGVPSQGSPAAPTGVWQYLAEALGLDHLAKVCGRQVKDLVGADENTWLQSLETSWQSMLTRLRRDSRSQLPMTGCAYETVPERITAGFKSTIVPMLYANTQCSISNFPIGEQHTRLPKPASSAADVHSAWLLPSLIDILKHWSEQPLGNFRPDPSALQGGTLAEVKRWLSSRQAAFSLDLDPVTAAYRIKDTPYKGPNLYAVVMAIVSENPPLCMEGSFPPDKQAVVTLRADKPCK</sequence>
<name>A0A512NLK5_9HYPH</name>
<evidence type="ECO:0000256" key="3">
    <source>
        <dbReference type="ARBA" id="ARBA00022824"/>
    </source>
</evidence>
<gene>
    <name evidence="5" type="ORF">RSO01_69650</name>
</gene>
<evidence type="ECO:0000256" key="2">
    <source>
        <dbReference type="ARBA" id="ARBA00004370"/>
    </source>
</evidence>
<dbReference type="GO" id="GO:0016020">
    <property type="term" value="C:membrane"/>
    <property type="evidence" value="ECO:0007669"/>
    <property type="project" value="UniProtKB-SubCell"/>
</dbReference>
<dbReference type="SUPFAM" id="SSF53474">
    <property type="entry name" value="alpha/beta-Hydrolases"/>
    <property type="match status" value="1"/>
</dbReference>
<dbReference type="PANTHER" id="PTHR48182">
    <property type="entry name" value="PROTEIN SERAC1"/>
    <property type="match status" value="1"/>
</dbReference>
<dbReference type="AlphaFoldDB" id="A0A512NLK5"/>
<evidence type="ECO:0000256" key="1">
    <source>
        <dbReference type="ARBA" id="ARBA00004240"/>
    </source>
</evidence>
<dbReference type="Proteomes" id="UP000321058">
    <property type="component" value="Unassembled WGS sequence"/>
</dbReference>
<proteinExistence type="predicted"/>
<protein>
    <submittedName>
        <fullName evidence="5">Uncharacterized protein</fullName>
    </submittedName>
</protein>
<dbReference type="InterPro" id="IPR029058">
    <property type="entry name" value="AB_hydrolase_fold"/>
</dbReference>
<keyword evidence="6" id="KW-1185">Reference proteome</keyword>
<reference evidence="5 6" key="1">
    <citation type="submission" date="2019-07" db="EMBL/GenBank/DDBJ databases">
        <title>Whole genome shotgun sequence of Reyranella soli NBRC 108950.</title>
        <authorList>
            <person name="Hosoyama A."/>
            <person name="Uohara A."/>
            <person name="Ohji S."/>
            <person name="Ichikawa N."/>
        </authorList>
    </citation>
    <scope>NUCLEOTIDE SEQUENCE [LARGE SCALE GENOMIC DNA]</scope>
    <source>
        <strain evidence="5 6">NBRC 108950</strain>
    </source>
</reference>
<evidence type="ECO:0000313" key="5">
    <source>
        <dbReference type="EMBL" id="GEP59799.1"/>
    </source>
</evidence>
<evidence type="ECO:0000313" key="6">
    <source>
        <dbReference type="Proteomes" id="UP000321058"/>
    </source>
</evidence>
<dbReference type="EMBL" id="BKAJ01000140">
    <property type="protein sequence ID" value="GEP59799.1"/>
    <property type="molecule type" value="Genomic_DNA"/>
</dbReference>
<dbReference type="RefSeq" id="WP_147155185.1">
    <property type="nucleotide sequence ID" value="NZ_BKAJ01000140.1"/>
</dbReference>
<dbReference type="OrthoDB" id="9814966at2"/>
<evidence type="ECO:0000256" key="4">
    <source>
        <dbReference type="ARBA" id="ARBA00023136"/>
    </source>
</evidence>
<keyword evidence="3" id="KW-0256">Endoplasmic reticulum</keyword>
<dbReference type="Gene3D" id="3.40.50.1820">
    <property type="entry name" value="alpha/beta hydrolase"/>
    <property type="match status" value="1"/>
</dbReference>
<keyword evidence="4" id="KW-0472">Membrane</keyword>
<accession>A0A512NLK5</accession>
<comment type="caution">
    <text evidence="5">The sequence shown here is derived from an EMBL/GenBank/DDBJ whole genome shotgun (WGS) entry which is preliminary data.</text>
</comment>
<organism evidence="5 6">
    <name type="scientific">Reyranella soli</name>
    <dbReference type="NCBI Taxonomy" id="1230389"/>
    <lineage>
        <taxon>Bacteria</taxon>
        <taxon>Pseudomonadati</taxon>
        <taxon>Pseudomonadota</taxon>
        <taxon>Alphaproteobacteria</taxon>
        <taxon>Hyphomicrobiales</taxon>
        <taxon>Reyranellaceae</taxon>
        <taxon>Reyranella</taxon>
    </lineage>
</organism>
<dbReference type="PANTHER" id="PTHR48182:SF2">
    <property type="entry name" value="PROTEIN SERAC1"/>
    <property type="match status" value="1"/>
</dbReference>
<comment type="subcellular location">
    <subcellularLocation>
        <location evidence="1">Endoplasmic reticulum</location>
    </subcellularLocation>
    <subcellularLocation>
        <location evidence="2">Membrane</location>
    </subcellularLocation>
</comment>